<reference evidence="2 3" key="1">
    <citation type="submission" date="2024-02" db="EMBL/GenBank/DDBJ databases">
        <title>Discinaceae phylogenomics.</title>
        <authorList>
            <person name="Dirks A.C."/>
            <person name="James T.Y."/>
        </authorList>
    </citation>
    <scope>NUCLEOTIDE SEQUENCE [LARGE SCALE GENOMIC DNA]</scope>
    <source>
        <strain evidence="2 3">ACD0624</strain>
    </source>
</reference>
<feature type="transmembrane region" description="Helical" evidence="1">
    <location>
        <begin position="12"/>
        <end position="29"/>
    </location>
</feature>
<gene>
    <name evidence="2" type="ORF">Q9L58_008525</name>
</gene>
<evidence type="ECO:0000313" key="2">
    <source>
        <dbReference type="EMBL" id="KAL0632594.1"/>
    </source>
</evidence>
<comment type="caution">
    <text evidence="2">The sequence shown here is derived from an EMBL/GenBank/DDBJ whole genome shotgun (WGS) entry which is preliminary data.</text>
</comment>
<sequence>MKQEDLDTPISSNIGAGGVVVVAVALIILSKRVHSQWALTVHCEVAKVGVGSISENAILRSCSETPGARIWRTHANMARPRVHRIDLVRAKRTYAGRWQHSLDDMKLAKEVPRDLVSVGDEIQGSAVVVAEFPQSSASSLHISRCLELISEVLQGWSEMLAITVRGLILVFIVTIRISNRA</sequence>
<dbReference type="Proteomes" id="UP001447188">
    <property type="component" value="Unassembled WGS sequence"/>
</dbReference>
<keyword evidence="1" id="KW-0812">Transmembrane</keyword>
<dbReference type="EMBL" id="JBBBZM010000161">
    <property type="protein sequence ID" value="KAL0632594.1"/>
    <property type="molecule type" value="Genomic_DNA"/>
</dbReference>
<keyword evidence="1" id="KW-1133">Transmembrane helix</keyword>
<keyword evidence="1" id="KW-0472">Membrane</keyword>
<protein>
    <submittedName>
        <fullName evidence="2">Uncharacterized protein</fullName>
    </submittedName>
</protein>
<accession>A0ABR3G9G5</accession>
<organism evidence="2 3">
    <name type="scientific">Discina gigas</name>
    <dbReference type="NCBI Taxonomy" id="1032678"/>
    <lineage>
        <taxon>Eukaryota</taxon>
        <taxon>Fungi</taxon>
        <taxon>Dikarya</taxon>
        <taxon>Ascomycota</taxon>
        <taxon>Pezizomycotina</taxon>
        <taxon>Pezizomycetes</taxon>
        <taxon>Pezizales</taxon>
        <taxon>Discinaceae</taxon>
        <taxon>Discina</taxon>
    </lineage>
</organism>
<evidence type="ECO:0000313" key="3">
    <source>
        <dbReference type="Proteomes" id="UP001447188"/>
    </source>
</evidence>
<name>A0ABR3G9G5_9PEZI</name>
<evidence type="ECO:0000256" key="1">
    <source>
        <dbReference type="SAM" id="Phobius"/>
    </source>
</evidence>
<keyword evidence="3" id="KW-1185">Reference proteome</keyword>
<proteinExistence type="predicted"/>